<protein>
    <recommendedName>
        <fullName evidence="1">YprB ribonuclease H-like domain-containing protein</fullName>
    </recommendedName>
</protein>
<dbReference type="EMBL" id="MG652450">
    <property type="protein sequence ID" value="AUG85419.1"/>
    <property type="molecule type" value="Genomic_DNA"/>
</dbReference>
<dbReference type="InterPro" id="IPR038720">
    <property type="entry name" value="YprB_RNase_H-like_dom"/>
</dbReference>
<dbReference type="Pfam" id="PF13482">
    <property type="entry name" value="RNase_H_2"/>
    <property type="match status" value="1"/>
</dbReference>
<evidence type="ECO:0000313" key="2">
    <source>
        <dbReference type="EMBL" id="AUG85419.1"/>
    </source>
</evidence>
<dbReference type="Gene3D" id="3.30.420.10">
    <property type="entry name" value="Ribonuclease H-like superfamily/Ribonuclease H"/>
    <property type="match status" value="1"/>
</dbReference>
<dbReference type="InterPro" id="IPR012337">
    <property type="entry name" value="RNaseH-like_sf"/>
</dbReference>
<organism evidence="2 3">
    <name type="scientific">Ralstonia phage RsoP1IDN</name>
    <dbReference type="NCBI Taxonomy" id="2060091"/>
    <lineage>
        <taxon>Viruses</taxon>
        <taxon>Duplodnaviria</taxon>
        <taxon>Heunggongvirae</taxon>
        <taxon>Uroviricota</taxon>
        <taxon>Caudoviricetes</taxon>
        <taxon>Autographivirales</taxon>
        <taxon>Autonotataviridae</taxon>
        <taxon>Okabevirinae</taxon>
        <taxon>Higashivirus</taxon>
        <taxon>Higashivirus RsoP1IDN</taxon>
    </lineage>
</organism>
<evidence type="ECO:0000313" key="3">
    <source>
        <dbReference type="Proteomes" id="UP000242003"/>
    </source>
</evidence>
<proteinExistence type="predicted"/>
<dbReference type="Proteomes" id="UP000242003">
    <property type="component" value="Segment"/>
</dbReference>
<evidence type="ECO:0000259" key="1">
    <source>
        <dbReference type="Pfam" id="PF13482"/>
    </source>
</evidence>
<dbReference type="SUPFAM" id="SSF53098">
    <property type="entry name" value="Ribonuclease H-like"/>
    <property type="match status" value="1"/>
</dbReference>
<keyword evidence="3" id="KW-1185">Reference proteome</keyword>
<sequence>MTGPKVLTIDVETSPIGAHVWRLFDENVGLNQITAEWTILSFCAKWLGSDEVIYEDTFNQRNKRDDKRIVKKIHKLLDEADIVIGQNVQKFDRRKINARFIMNGLQPPSPYRVVDTMLMARKTFGFTSNKLEWLSEKLCTQYKKLKHKKFPGFELWAAFLAGNPDAQAEMREYNIVDVRSTEELYLKLRPWHPGHPNVNTYDENAGDEMRCPTCGSTHLIRKGYRYTNVGTYVRFKCQDCGAWPHGRQMQNTKQQRKNLLGNAG</sequence>
<feature type="domain" description="YprB ribonuclease H-like" evidence="1">
    <location>
        <begin position="29"/>
        <end position="188"/>
    </location>
</feature>
<reference evidence="2 3" key="1">
    <citation type="submission" date="2017-12" db="EMBL/GenBank/DDBJ databases">
        <title>Complete genome sequence of Ralstonia solanacearum infecting bacteriophage RS-IDN-P1 isolated from eggplant soil in Indonesia.</title>
        <authorList>
            <person name="Addy H.S."/>
            <person name="Farid M.M."/>
            <person name="Ahmad A.A."/>
            <person name="Huang Q."/>
        </authorList>
    </citation>
    <scope>NUCLEOTIDE SEQUENCE [LARGE SCALE GENOMIC DNA]</scope>
</reference>
<name>A0A2P0VPF6_9CAUD</name>
<dbReference type="GO" id="GO:0003676">
    <property type="term" value="F:nucleic acid binding"/>
    <property type="evidence" value="ECO:0007669"/>
    <property type="project" value="InterPro"/>
</dbReference>
<dbReference type="InterPro" id="IPR036397">
    <property type="entry name" value="RNaseH_sf"/>
</dbReference>
<accession>A0A2P0VPF6</accession>
<gene>
    <name evidence="2" type="ORF">RsoP1IDN_18</name>
</gene>